<evidence type="ECO:0000313" key="5">
    <source>
        <dbReference type="Proteomes" id="UP000182413"/>
    </source>
</evidence>
<dbReference type="EC" id="3.1.2.-" evidence="3"/>
<dbReference type="Proteomes" id="UP000182413">
    <property type="component" value="Unassembled WGS sequence"/>
</dbReference>
<reference evidence="3 6" key="2">
    <citation type="submission" date="2023-11" db="EMBL/GenBank/DDBJ databases">
        <title>MicrobeMod: A computational toolkit for identifying prokaryotic methylation and restriction-modification with nanopore sequencing.</title>
        <authorList>
            <person name="Crits-Christoph A."/>
            <person name="Kang S.C."/>
            <person name="Lee H."/>
            <person name="Ostrov N."/>
        </authorList>
    </citation>
    <scope>NUCLEOTIDE SEQUENCE [LARGE SCALE GENOMIC DNA]</scope>
    <source>
        <strain evidence="3 6">ATCC BAA-571</strain>
    </source>
</reference>
<dbReference type="InterPro" id="IPR029069">
    <property type="entry name" value="HotDog_dom_sf"/>
</dbReference>
<dbReference type="GO" id="GO:0061522">
    <property type="term" value="F:1,4-dihydroxy-2-naphthoyl-CoA thioesterase activity"/>
    <property type="evidence" value="ECO:0007669"/>
    <property type="project" value="TreeGrafter"/>
</dbReference>
<accession>A0A1G6WAN6</accession>
<evidence type="ECO:0000259" key="2">
    <source>
        <dbReference type="Pfam" id="PF03061"/>
    </source>
</evidence>
<feature type="domain" description="Thioesterase" evidence="2">
    <location>
        <begin position="88"/>
        <end position="164"/>
    </location>
</feature>
<gene>
    <name evidence="4" type="ORF">SAMN05216575_101961</name>
    <name evidence="3" type="ORF">SIM71_08025</name>
</gene>
<proteinExistence type="predicted"/>
<dbReference type="InterPro" id="IPR006683">
    <property type="entry name" value="Thioestr_dom"/>
</dbReference>
<keyword evidence="1 3" id="KW-0378">Hydrolase</keyword>
<dbReference type="InterPro" id="IPR003736">
    <property type="entry name" value="PAAI_dom"/>
</dbReference>
<dbReference type="RefSeq" id="WP_074675707.1">
    <property type="nucleotide sequence ID" value="NZ_CBCSET010000001.1"/>
</dbReference>
<dbReference type="EMBL" id="FNAE01000001">
    <property type="protein sequence ID" value="SDD62891.1"/>
    <property type="molecule type" value="Genomic_DNA"/>
</dbReference>
<dbReference type="CDD" id="cd03443">
    <property type="entry name" value="PaaI_thioesterase"/>
    <property type="match status" value="1"/>
</dbReference>
<protein>
    <submittedName>
        <fullName evidence="3">PaaI family thioesterase</fullName>
        <ecNumber evidence="3">3.1.2.-</ecNumber>
    </submittedName>
    <submittedName>
        <fullName evidence="4">Uncharacterized domain 1-containing protein</fullName>
    </submittedName>
</protein>
<dbReference type="PANTHER" id="PTHR43240:SF1">
    <property type="entry name" value="BLR5584 PROTEIN"/>
    <property type="match status" value="1"/>
</dbReference>
<evidence type="ECO:0000256" key="1">
    <source>
        <dbReference type="ARBA" id="ARBA00022801"/>
    </source>
</evidence>
<dbReference type="Gene3D" id="3.10.129.10">
    <property type="entry name" value="Hotdog Thioesterase"/>
    <property type="match status" value="1"/>
</dbReference>
<keyword evidence="6" id="KW-1185">Reference proteome</keyword>
<evidence type="ECO:0000313" key="6">
    <source>
        <dbReference type="Proteomes" id="UP001278050"/>
    </source>
</evidence>
<dbReference type="NCBIfam" id="TIGR00369">
    <property type="entry name" value="unchar_dom_1"/>
    <property type="match status" value="1"/>
</dbReference>
<dbReference type="Proteomes" id="UP001278050">
    <property type="component" value="Unassembled WGS sequence"/>
</dbReference>
<dbReference type="SUPFAM" id="SSF54637">
    <property type="entry name" value="Thioesterase/thiol ester dehydrase-isomerase"/>
    <property type="match status" value="1"/>
</dbReference>
<dbReference type="OrthoDB" id="9813282at2"/>
<name>A0A1G6WAN6_9GAMM</name>
<organism evidence="4 5">
    <name type="scientific">Ectopseudomonas alcaliphila</name>
    <dbReference type="NCBI Taxonomy" id="101564"/>
    <lineage>
        <taxon>Bacteria</taxon>
        <taxon>Pseudomonadati</taxon>
        <taxon>Pseudomonadota</taxon>
        <taxon>Gammaproteobacteria</taxon>
        <taxon>Pseudomonadales</taxon>
        <taxon>Pseudomonadaceae</taxon>
        <taxon>Ectopseudomonas</taxon>
    </lineage>
</organism>
<dbReference type="Pfam" id="PF03061">
    <property type="entry name" value="4HBT"/>
    <property type="match status" value="1"/>
</dbReference>
<dbReference type="EMBL" id="JAWXXP010000001">
    <property type="protein sequence ID" value="MDX5991999.1"/>
    <property type="molecule type" value="Genomic_DNA"/>
</dbReference>
<evidence type="ECO:0000313" key="4">
    <source>
        <dbReference type="EMBL" id="SDD62891.1"/>
    </source>
</evidence>
<dbReference type="PANTHER" id="PTHR43240">
    <property type="entry name" value="1,4-DIHYDROXY-2-NAPHTHOYL-COA THIOESTERASE 1"/>
    <property type="match status" value="1"/>
</dbReference>
<dbReference type="FunFam" id="3.10.129.10:FF:000072">
    <property type="entry name" value="PaaI family thioesterase"/>
    <property type="match status" value="1"/>
</dbReference>
<evidence type="ECO:0000313" key="3">
    <source>
        <dbReference type="EMBL" id="MDX5991999.1"/>
    </source>
</evidence>
<reference evidence="4 5" key="1">
    <citation type="submission" date="2016-10" db="EMBL/GenBank/DDBJ databases">
        <authorList>
            <person name="de Groot N.N."/>
        </authorList>
    </citation>
    <scope>NUCLEOTIDE SEQUENCE [LARGE SCALE GENOMIC DNA]</scope>
    <source>
        <strain evidence="4 5">JCM 10630</strain>
    </source>
</reference>
<dbReference type="AlphaFoldDB" id="A0A1G6WAN6"/>
<sequence>MTALSRDARLATWIAEEQAVRSRLAAPGTLSLAEVAAMTPMDFFDGSGRGDLPSPPINAVLDFTPVQWASGLFVFQGTPDQRHYNPLGSVHGGYIATLLDSCMGCAVHTLLKPGQGYTTADLRVSYVRALRSEAGPVRAEGRIIHVGRSTALAEGRLYDVDERLYAVASTTCLILDMGAPRQNTDAGVR</sequence>
<dbReference type="GO" id="GO:0005829">
    <property type="term" value="C:cytosol"/>
    <property type="evidence" value="ECO:0007669"/>
    <property type="project" value="TreeGrafter"/>
</dbReference>